<dbReference type="EMBL" id="JBHSDK010000061">
    <property type="protein sequence ID" value="MFC4337825.1"/>
    <property type="molecule type" value="Genomic_DNA"/>
</dbReference>
<evidence type="ECO:0000313" key="2">
    <source>
        <dbReference type="EMBL" id="MFC4337825.1"/>
    </source>
</evidence>
<dbReference type="PANTHER" id="PTHR46438">
    <property type="entry name" value="ALPHA/BETA-HYDROLASES SUPERFAMILY PROTEIN"/>
    <property type="match status" value="1"/>
</dbReference>
<dbReference type="RefSeq" id="WP_380625198.1">
    <property type="nucleotide sequence ID" value="NZ_JBHSDK010000061.1"/>
</dbReference>
<sequence>MPERRLVLNHHRTGRGEPLLLLHGIGHRWQAWEPVIDLLAAHHEVIAVDLPGFGRSPVPPEGMPATMDKAVAAVRRYLEENGIERPHAAGNSLGGGIALELAAADVAASATALSPAGFFTPEEARAGLRRLTAMRASTYFPNPLLSLALRVPTVRNSSFGQIHTRPEALDHRRLVGDALSLRRGRGFRPVKRTGPSYVFLGRPSVPVTVAWAEHDRILPIAQAERARERLPEARHVTLSGCGHVPMGDDPEAVAKAILTTTGAARD</sequence>
<organism evidence="2 3">
    <name type="scientific">Salininema proteolyticum</name>
    <dbReference type="NCBI Taxonomy" id="1607685"/>
    <lineage>
        <taxon>Bacteria</taxon>
        <taxon>Bacillati</taxon>
        <taxon>Actinomycetota</taxon>
        <taxon>Actinomycetes</taxon>
        <taxon>Glycomycetales</taxon>
        <taxon>Glycomycetaceae</taxon>
        <taxon>Salininema</taxon>
    </lineage>
</organism>
<keyword evidence="3" id="KW-1185">Reference proteome</keyword>
<protein>
    <submittedName>
        <fullName evidence="2">Alpha/beta fold hydrolase</fullName>
    </submittedName>
</protein>
<name>A0ABV8U510_9ACTN</name>
<feature type="domain" description="AB hydrolase-1" evidence="1">
    <location>
        <begin position="19"/>
        <end position="256"/>
    </location>
</feature>
<dbReference type="Gene3D" id="3.40.50.1820">
    <property type="entry name" value="alpha/beta hydrolase"/>
    <property type="match status" value="1"/>
</dbReference>
<evidence type="ECO:0000259" key="1">
    <source>
        <dbReference type="Pfam" id="PF12697"/>
    </source>
</evidence>
<comment type="caution">
    <text evidence="2">The sequence shown here is derived from an EMBL/GenBank/DDBJ whole genome shotgun (WGS) entry which is preliminary data.</text>
</comment>
<accession>A0ABV8U510</accession>
<dbReference type="PANTHER" id="PTHR46438:SF11">
    <property type="entry name" value="LIPASE-RELATED"/>
    <property type="match status" value="1"/>
</dbReference>
<reference evidence="3" key="1">
    <citation type="journal article" date="2019" name="Int. J. Syst. Evol. Microbiol.">
        <title>The Global Catalogue of Microorganisms (GCM) 10K type strain sequencing project: providing services to taxonomists for standard genome sequencing and annotation.</title>
        <authorList>
            <consortium name="The Broad Institute Genomics Platform"/>
            <consortium name="The Broad Institute Genome Sequencing Center for Infectious Disease"/>
            <person name="Wu L."/>
            <person name="Ma J."/>
        </authorList>
    </citation>
    <scope>NUCLEOTIDE SEQUENCE [LARGE SCALE GENOMIC DNA]</scope>
    <source>
        <strain evidence="3">IBRC-M 10908</strain>
    </source>
</reference>
<dbReference type="GO" id="GO:0016787">
    <property type="term" value="F:hydrolase activity"/>
    <property type="evidence" value="ECO:0007669"/>
    <property type="project" value="UniProtKB-KW"/>
</dbReference>
<dbReference type="SUPFAM" id="SSF53474">
    <property type="entry name" value="alpha/beta-Hydrolases"/>
    <property type="match status" value="1"/>
</dbReference>
<proteinExistence type="predicted"/>
<dbReference type="InterPro" id="IPR000073">
    <property type="entry name" value="AB_hydrolase_1"/>
</dbReference>
<gene>
    <name evidence="2" type="ORF">ACFPET_21760</name>
</gene>
<dbReference type="PRINTS" id="PR00111">
    <property type="entry name" value="ABHYDROLASE"/>
</dbReference>
<keyword evidence="2" id="KW-0378">Hydrolase</keyword>
<evidence type="ECO:0000313" key="3">
    <source>
        <dbReference type="Proteomes" id="UP001595823"/>
    </source>
</evidence>
<dbReference type="Pfam" id="PF12697">
    <property type="entry name" value="Abhydrolase_6"/>
    <property type="match status" value="1"/>
</dbReference>
<dbReference type="Proteomes" id="UP001595823">
    <property type="component" value="Unassembled WGS sequence"/>
</dbReference>
<dbReference type="InterPro" id="IPR029058">
    <property type="entry name" value="AB_hydrolase_fold"/>
</dbReference>